<dbReference type="Pfam" id="PF22106">
    <property type="entry name" value="NGO1945_C"/>
    <property type="match status" value="1"/>
</dbReference>
<dbReference type="InterPro" id="IPR054098">
    <property type="entry name" value="NGO1945-like_C"/>
</dbReference>
<name>A0ABS7ECY1_9GAMM</name>
<accession>A0ABS7ECY1</accession>
<proteinExistence type="predicted"/>
<organism evidence="3 4">
    <name type="scientific">Neiella holothuriorum</name>
    <dbReference type="NCBI Taxonomy" id="2870530"/>
    <lineage>
        <taxon>Bacteria</taxon>
        <taxon>Pseudomonadati</taxon>
        <taxon>Pseudomonadota</taxon>
        <taxon>Gammaproteobacteria</taxon>
        <taxon>Alteromonadales</taxon>
        <taxon>Echinimonadaceae</taxon>
        <taxon>Neiella</taxon>
    </lineage>
</organism>
<protein>
    <submittedName>
        <fullName evidence="3">DNA-binding domain-containing protein</fullName>
    </submittedName>
</protein>
<evidence type="ECO:0000313" key="4">
    <source>
        <dbReference type="Proteomes" id="UP001166251"/>
    </source>
</evidence>
<keyword evidence="3" id="KW-0238">DNA-binding</keyword>
<gene>
    <name evidence="3" type="ORF">K0504_04020</name>
</gene>
<dbReference type="Gene3D" id="1.10.150.690">
    <property type="entry name" value="DUF2063"/>
    <property type="match status" value="1"/>
</dbReference>
<dbReference type="RefSeq" id="WP_220102875.1">
    <property type="nucleotide sequence ID" value="NZ_JAHZSS010000003.1"/>
</dbReference>
<dbReference type="InterPro" id="IPR018640">
    <property type="entry name" value="DUF2063"/>
</dbReference>
<evidence type="ECO:0000259" key="1">
    <source>
        <dbReference type="Pfam" id="PF09836"/>
    </source>
</evidence>
<evidence type="ECO:0000313" key="3">
    <source>
        <dbReference type="EMBL" id="MBW8190194.1"/>
    </source>
</evidence>
<feature type="domain" description="Putative DNA-binding" evidence="1">
    <location>
        <begin position="11"/>
        <end position="95"/>
    </location>
</feature>
<reference evidence="3" key="1">
    <citation type="submission" date="2021-07" db="EMBL/GenBank/DDBJ databases">
        <title>Neiella marina sp. nov., isolated from the intestinal content of sea cucumber Apostichopus japonicus.</title>
        <authorList>
            <person name="Bai X."/>
        </authorList>
    </citation>
    <scope>NUCLEOTIDE SEQUENCE</scope>
    <source>
        <strain evidence="3">126</strain>
    </source>
</reference>
<keyword evidence="4" id="KW-1185">Reference proteome</keyword>
<dbReference type="EMBL" id="JAHZSS010000003">
    <property type="protein sequence ID" value="MBW8190194.1"/>
    <property type="molecule type" value="Genomic_DNA"/>
</dbReference>
<dbReference type="Proteomes" id="UP001166251">
    <property type="component" value="Unassembled WGS sequence"/>
</dbReference>
<dbReference type="InterPro" id="IPR044922">
    <property type="entry name" value="DUF2063_N_sf"/>
</dbReference>
<dbReference type="GO" id="GO:0003677">
    <property type="term" value="F:DNA binding"/>
    <property type="evidence" value="ECO:0007669"/>
    <property type="project" value="UniProtKB-KW"/>
</dbReference>
<feature type="domain" description="NGO1945-like C-terminal" evidence="2">
    <location>
        <begin position="149"/>
        <end position="243"/>
    </location>
</feature>
<sequence>MSQSDDYRWHQRQFASYIRNPEQNTPPQDIEPRRLAVYRRLVFNNVKSFVEEAFPVLWSVWGEHHLDEEVADFLALHTAESPYFIDIAEEFLQYLISERQAKADDPPFLIELAHYEWVEFEVAFHRPSRLVKPLLADNIGLSTPIELAETARALQYQFSVHQIRTDFQPNEPAEQPVYLVVYRNDEDDVKFMEVNAVTARLLQQLAEQPGQTVQTLIELMQQLMPEVAPEQISQGLIQVLASLCVRGIVKQSLKPA</sequence>
<dbReference type="Gene3D" id="3.90.930.50">
    <property type="match status" value="1"/>
</dbReference>
<comment type="caution">
    <text evidence="3">The sequence shown here is derived from an EMBL/GenBank/DDBJ whole genome shotgun (WGS) entry which is preliminary data.</text>
</comment>
<evidence type="ECO:0000259" key="2">
    <source>
        <dbReference type="Pfam" id="PF22106"/>
    </source>
</evidence>
<dbReference type="Pfam" id="PF09836">
    <property type="entry name" value="DUF2063"/>
    <property type="match status" value="1"/>
</dbReference>